<dbReference type="PRINTS" id="PR00038">
    <property type="entry name" value="HTHLUXR"/>
</dbReference>
<dbReference type="SUPFAM" id="SSF52540">
    <property type="entry name" value="P-loop containing nucleoside triphosphate hydrolases"/>
    <property type="match status" value="1"/>
</dbReference>
<dbReference type="RefSeq" id="WP_371840204.1">
    <property type="nucleotide sequence ID" value="NZ_JBGMEK010000044.1"/>
</dbReference>
<dbReference type="PANTHER" id="PTHR44688:SF16">
    <property type="entry name" value="DNA-BINDING TRANSCRIPTIONAL ACTIVATOR DEVR_DOSR"/>
    <property type="match status" value="1"/>
</dbReference>
<accession>A0ABV4P2F6</accession>
<evidence type="ECO:0000256" key="3">
    <source>
        <dbReference type="ARBA" id="ARBA00023163"/>
    </source>
</evidence>
<feature type="domain" description="HTH luxR-type" evidence="4">
    <location>
        <begin position="846"/>
        <end position="911"/>
    </location>
</feature>
<dbReference type="Gene3D" id="3.40.50.300">
    <property type="entry name" value="P-loop containing nucleotide triphosphate hydrolases"/>
    <property type="match status" value="1"/>
</dbReference>
<dbReference type="InterPro" id="IPR041617">
    <property type="entry name" value="TPR_MalT"/>
</dbReference>
<dbReference type="PROSITE" id="PS00622">
    <property type="entry name" value="HTH_LUXR_1"/>
    <property type="match status" value="1"/>
</dbReference>
<dbReference type="Gene3D" id="1.10.10.10">
    <property type="entry name" value="Winged helix-like DNA-binding domain superfamily/Winged helix DNA-binding domain"/>
    <property type="match status" value="1"/>
</dbReference>
<dbReference type="Proteomes" id="UP001569428">
    <property type="component" value="Unassembled WGS sequence"/>
</dbReference>
<keyword evidence="3" id="KW-0804">Transcription</keyword>
<dbReference type="InterPro" id="IPR036388">
    <property type="entry name" value="WH-like_DNA-bd_sf"/>
</dbReference>
<evidence type="ECO:0000313" key="6">
    <source>
        <dbReference type="Proteomes" id="UP001569428"/>
    </source>
</evidence>
<dbReference type="InterPro" id="IPR059106">
    <property type="entry name" value="WHD_MalT"/>
</dbReference>
<dbReference type="Pfam" id="PF25873">
    <property type="entry name" value="WHD_MalT"/>
    <property type="match status" value="1"/>
</dbReference>
<reference evidence="5 6" key="1">
    <citation type="submission" date="2024-08" db="EMBL/GenBank/DDBJ databases">
        <authorList>
            <person name="Ishaq N."/>
        </authorList>
    </citation>
    <scope>NUCLEOTIDE SEQUENCE [LARGE SCALE GENOMIC DNA]</scope>
    <source>
        <strain evidence="5 6">DSM 18651</strain>
    </source>
</reference>
<organism evidence="5 6">
    <name type="scientific">Microbulbifer epialgicus</name>
    <dbReference type="NCBI Taxonomy" id="393907"/>
    <lineage>
        <taxon>Bacteria</taxon>
        <taxon>Pseudomonadati</taxon>
        <taxon>Pseudomonadota</taxon>
        <taxon>Gammaproteobacteria</taxon>
        <taxon>Cellvibrionales</taxon>
        <taxon>Microbulbiferaceae</taxon>
        <taxon>Microbulbifer</taxon>
    </lineage>
</organism>
<sequence length="918" mass="104075">MYKNQTLKTNSPAAMLLTSKYSLPDCPEHALVRPRLLSLLNDCHSDQLLLITAPAGYGKTTLVTSWAASQDNPVAWYTLDSSDNEPSQFCRYLVESVHRATGNGVPQTLQLLAAPQCPDPTTTISHLLAELRGLPSELRIVLDDYHQIDNQAVHDTTCFLLRHAPAGVGIALTSRSQPPLGLATLRVQGRLLELGSDSLALNTEEIAQFLKQRLPFTLDVDRAAQLHHLSEGWPPAVQLFTLSVRNRREVDRYLAELEQGHSHILDYLAEEVLEQLEPQLRELLARTSILTRVNGQLAERLSGREDGQQLLEEAARRGLFLQAQDSSHQWFRFHPVFARFLQRQLNDRNQLLELHSIACDSWQELSQPVEALRHALAGGDRERLHQLLNEQGELLLRGGQSRLLRDCLEWLGAEELQHSARFTLLSAKMARENFEYDQCEKYLAAAESQLQRQDPQQWRLYEGAFATMRAQVAIARGQTLQAKEYAEEALGLLRSEQLGERISALLVTGETSFCLGALEQASAHMQEVEALAVAEKDIPSAAWAICQQTEIAFAQGLLKKSASLQEKVYNLVQKHHLSTLPISEFVCRLRGQLQWERGDLEGAERSARRGMQINRKVGEHWLLPEYTLLLKIAQARGEKEESQEWLDRIGRLLSGERYHRDWVANADATRIRTWRALGNQNAIATWLEQTAPVADRPSNHFEQCHGRNHVRALIDLHRWSDANRLLSRLQQVARECGLVTDRLRNRVLESHLLWLRKQHDESVEAIAEALQLAAGWEFRASFLQIGKPLIVILKAALEYGLDEAESNKAQELIRITQQQPELDGGIRIELDDTIIREILASDAVPDFLRHSPLTPREWQVLNAIHSGLSNERIARHFKVAPSTIKTHIRSLYQKLDVKDRQEAIALAEQMLRSVQDRP</sequence>
<dbReference type="SMART" id="SM00421">
    <property type="entry name" value="HTH_LUXR"/>
    <property type="match status" value="1"/>
</dbReference>
<dbReference type="NCBIfam" id="NF003420">
    <property type="entry name" value="PRK04841.1"/>
    <property type="match status" value="1"/>
</dbReference>
<evidence type="ECO:0000313" key="5">
    <source>
        <dbReference type="EMBL" id="MFA0812525.1"/>
    </source>
</evidence>
<keyword evidence="2" id="KW-0238">DNA-binding</keyword>
<keyword evidence="6" id="KW-1185">Reference proteome</keyword>
<dbReference type="InterPro" id="IPR000792">
    <property type="entry name" value="Tscrpt_reg_LuxR_C"/>
</dbReference>
<dbReference type="Gene3D" id="1.25.40.10">
    <property type="entry name" value="Tetratricopeptide repeat domain"/>
    <property type="match status" value="1"/>
</dbReference>
<dbReference type="EMBL" id="JBGMEK010000044">
    <property type="protein sequence ID" value="MFA0812525.1"/>
    <property type="molecule type" value="Genomic_DNA"/>
</dbReference>
<dbReference type="Pfam" id="PF17874">
    <property type="entry name" value="TPR_MalT"/>
    <property type="match status" value="1"/>
</dbReference>
<dbReference type="CDD" id="cd06170">
    <property type="entry name" value="LuxR_C_like"/>
    <property type="match status" value="1"/>
</dbReference>
<evidence type="ECO:0000256" key="1">
    <source>
        <dbReference type="ARBA" id="ARBA00023015"/>
    </source>
</evidence>
<dbReference type="SUPFAM" id="SSF48452">
    <property type="entry name" value="TPR-like"/>
    <property type="match status" value="1"/>
</dbReference>
<protein>
    <submittedName>
        <fullName evidence="5">HTH-type transcriptional regulator MalT</fullName>
    </submittedName>
</protein>
<dbReference type="InterPro" id="IPR011990">
    <property type="entry name" value="TPR-like_helical_dom_sf"/>
</dbReference>
<comment type="caution">
    <text evidence="5">The sequence shown here is derived from an EMBL/GenBank/DDBJ whole genome shotgun (WGS) entry which is preliminary data.</text>
</comment>
<name>A0ABV4P2F6_9GAMM</name>
<dbReference type="PANTHER" id="PTHR44688">
    <property type="entry name" value="DNA-BINDING TRANSCRIPTIONAL ACTIVATOR DEVR_DOSR"/>
    <property type="match status" value="1"/>
</dbReference>
<dbReference type="InterPro" id="IPR027417">
    <property type="entry name" value="P-loop_NTPase"/>
</dbReference>
<dbReference type="PROSITE" id="PS50043">
    <property type="entry name" value="HTH_LUXR_2"/>
    <property type="match status" value="1"/>
</dbReference>
<evidence type="ECO:0000256" key="2">
    <source>
        <dbReference type="ARBA" id="ARBA00023125"/>
    </source>
</evidence>
<evidence type="ECO:0000259" key="4">
    <source>
        <dbReference type="PROSITE" id="PS50043"/>
    </source>
</evidence>
<dbReference type="Pfam" id="PF00196">
    <property type="entry name" value="GerE"/>
    <property type="match status" value="1"/>
</dbReference>
<dbReference type="SUPFAM" id="SSF46894">
    <property type="entry name" value="C-terminal effector domain of the bipartite response regulators"/>
    <property type="match status" value="1"/>
</dbReference>
<proteinExistence type="predicted"/>
<dbReference type="InterPro" id="IPR016032">
    <property type="entry name" value="Sig_transdc_resp-reg_C-effctor"/>
</dbReference>
<keyword evidence="1" id="KW-0805">Transcription regulation</keyword>
<gene>
    <name evidence="5" type="primary">malT</name>
    <name evidence="5" type="ORF">ACCI49_16550</name>
</gene>